<dbReference type="EMBL" id="CAXDID020000500">
    <property type="protein sequence ID" value="CAL6097639.1"/>
    <property type="molecule type" value="Genomic_DNA"/>
</dbReference>
<keyword evidence="4" id="KW-1185">Reference proteome</keyword>
<evidence type="ECO:0000256" key="1">
    <source>
        <dbReference type="SAM" id="MobiDB-lite"/>
    </source>
</evidence>
<gene>
    <name evidence="2" type="ORF">HINF_LOCUS44231</name>
    <name evidence="3" type="ORF">HINF_LOCUS69189</name>
</gene>
<organism evidence="2">
    <name type="scientific">Hexamita inflata</name>
    <dbReference type="NCBI Taxonomy" id="28002"/>
    <lineage>
        <taxon>Eukaryota</taxon>
        <taxon>Metamonada</taxon>
        <taxon>Diplomonadida</taxon>
        <taxon>Hexamitidae</taxon>
        <taxon>Hexamitinae</taxon>
        <taxon>Hexamita</taxon>
    </lineage>
</organism>
<dbReference type="Proteomes" id="UP001642409">
    <property type="component" value="Unassembled WGS sequence"/>
</dbReference>
<name>A0AA86QHB3_9EUKA</name>
<accession>A0AA86QHB3</accession>
<sequence>MHLDSASFSLNRLESLDPPSSGLCARSSSNTVSGKMAENPNPSKIGRRQKVQFVWCFYNRLPVSQIEELTLFHQSSVKEAEQGEGAVLEALVFGHAVSGGLALIFLHDRGVLDLGLVLLLVHAVVEVASDLVVCPVGEGALDLLEVSVVLVNEGLEEGFFFSCPASGLLEELTLFHQSSVKEAEQGEGAVLEALVFGHAVSGGLALIFLHDRGVLDLGLVLLLVHAVVEVASDLVVCPVGEGALDLLEVSVVLVNEGLEEGFFFSCPASGLSDISHLCYLQLLYNTIIEHILCQEQYQLISQHIYVTRHMSHVIKLLIEHQLLSFQLYNRKI</sequence>
<evidence type="ECO:0000313" key="4">
    <source>
        <dbReference type="Proteomes" id="UP001642409"/>
    </source>
</evidence>
<evidence type="ECO:0000313" key="3">
    <source>
        <dbReference type="EMBL" id="CAL6097639.1"/>
    </source>
</evidence>
<dbReference type="EMBL" id="CATOUU010000877">
    <property type="protein sequence ID" value="CAI9956586.1"/>
    <property type="molecule type" value="Genomic_DNA"/>
</dbReference>
<dbReference type="AlphaFoldDB" id="A0AA86QHB3"/>
<proteinExistence type="predicted"/>
<feature type="region of interest" description="Disordered" evidence="1">
    <location>
        <begin position="18"/>
        <end position="44"/>
    </location>
</feature>
<comment type="caution">
    <text evidence="2">The sequence shown here is derived from an EMBL/GenBank/DDBJ whole genome shotgun (WGS) entry which is preliminary data.</text>
</comment>
<protein>
    <submittedName>
        <fullName evidence="3">Hypothetical_protein</fullName>
    </submittedName>
</protein>
<evidence type="ECO:0000313" key="2">
    <source>
        <dbReference type="EMBL" id="CAI9956586.1"/>
    </source>
</evidence>
<reference evidence="2" key="1">
    <citation type="submission" date="2023-06" db="EMBL/GenBank/DDBJ databases">
        <authorList>
            <person name="Kurt Z."/>
        </authorList>
    </citation>
    <scope>NUCLEOTIDE SEQUENCE</scope>
</reference>
<reference evidence="3 4" key="2">
    <citation type="submission" date="2024-07" db="EMBL/GenBank/DDBJ databases">
        <authorList>
            <person name="Akdeniz Z."/>
        </authorList>
    </citation>
    <scope>NUCLEOTIDE SEQUENCE [LARGE SCALE GENOMIC DNA]</scope>
</reference>